<dbReference type="EMBL" id="CACRTL010000003">
    <property type="protein sequence ID" value="VYT58298.1"/>
    <property type="molecule type" value="Genomic_DNA"/>
</dbReference>
<organism evidence="4">
    <name type="scientific">Thomasclavelia ramosa</name>
    <dbReference type="NCBI Taxonomy" id="1547"/>
    <lineage>
        <taxon>Bacteria</taxon>
        <taxon>Bacillati</taxon>
        <taxon>Bacillota</taxon>
        <taxon>Erysipelotrichia</taxon>
        <taxon>Erysipelotrichales</taxon>
        <taxon>Coprobacillaceae</taxon>
        <taxon>Thomasclavelia</taxon>
    </lineage>
</organism>
<protein>
    <submittedName>
        <fullName evidence="4">von Willebrand factor type A domain protein</fullName>
    </submittedName>
</protein>
<feature type="chain" id="PRO_5026655670" evidence="2">
    <location>
        <begin position="39"/>
        <end position="965"/>
    </location>
</feature>
<name>A0A6N2XYJ3_9FIRM</name>
<evidence type="ECO:0000259" key="3">
    <source>
        <dbReference type="PROSITE" id="PS50234"/>
    </source>
</evidence>
<gene>
    <name evidence="4" type="ORF">CRLFYP8_00759</name>
</gene>
<dbReference type="Gene3D" id="3.40.50.410">
    <property type="entry name" value="von Willebrand factor, type A domain"/>
    <property type="match status" value="2"/>
</dbReference>
<dbReference type="AlphaFoldDB" id="A0A6N2XYJ3"/>
<feature type="domain" description="VWFA" evidence="3">
    <location>
        <begin position="614"/>
        <end position="869"/>
    </location>
</feature>
<dbReference type="PANTHER" id="PTHR10579:SF43">
    <property type="entry name" value="ZINC FINGER (C3HC4-TYPE RING FINGER) FAMILY PROTEIN"/>
    <property type="match status" value="1"/>
</dbReference>
<dbReference type="InterPro" id="IPR002035">
    <property type="entry name" value="VWF_A"/>
</dbReference>
<keyword evidence="2" id="KW-0732">Signal</keyword>
<dbReference type="CDD" id="cd00198">
    <property type="entry name" value="vWFA"/>
    <property type="match status" value="2"/>
</dbReference>
<dbReference type="PROSITE" id="PS50234">
    <property type="entry name" value="VWFA"/>
    <property type="match status" value="2"/>
</dbReference>
<dbReference type="PANTHER" id="PTHR10579">
    <property type="entry name" value="CALCIUM-ACTIVATED CHLORIDE CHANNEL REGULATOR"/>
    <property type="match status" value="1"/>
</dbReference>
<dbReference type="Pfam" id="PF00092">
    <property type="entry name" value="VWA"/>
    <property type="match status" value="1"/>
</dbReference>
<accession>A0A6N2XYJ3</accession>
<sequence>MKISKKRKQNKFTRKIKTLVLALAMIIPAAGTNLIVEAENNPGSTTSSDGLVTVNKTSERVGDNRYKINLDLATGKAQDSVEAIGNDIVLVFDISNSMAEDEHGNSTSSNDKKRLTKAKNAAIEFLNNSKISGNKKNRYSIVTFNYYGTVEQNLTSNLETAKQAIRDVELGNNSDGGTNIQAGLYKARTVLKNAKSENGIIILLSDGGATGSYKLNNERNNGYLVNDYSEATATDKALGYSGRYTFGENAINYDSVIKGGRNDFTLDLYLNNSHYSLNNAAATLAENEALLAKKSGNTIFTIGYTTGSSVNSFLKNVATQGEGYAYSSSSDLSGIYENIANEIVTRYETIIKNGIVNDPMSQYVDLLDLPDGRYDNSVADKLIFDRGYVIVSTENGRKKITWYVGDVEKNSQAHLEYYVAVKEEYKDGTDYPANDPTHLVYKNYIDKDSTLDFNVPTVNEELPITSATLTVKKVVNNSSEDKTFIIHVVGRDSENAVIYKTDLILKNNEEVLLENLPFGKYTVTETVPMEYKLESTESGYAQTNLSSGNIIELSQNKDAANGYVTLTNSFGHVGFFKATDEKTNYLPAGSETINNYEYNVSGNVKSTTVKAPQDVVLLLDKSGSMDESMNGSSRLTHLKNNVIKFITKLYEHNPDSRVSVITFAYSADGSITNNNFVKLSDIKSGNETWYTYLTKNNGGIKNIKASGGTQIDLGLYEVRNQLSSATGENNRSVIVFTDGQPGNKGFNTSYNDYDDNGYRVGAEALNQADFIKFSGNLTGINNYIESSNGSKYYGHKNDDITKNRSNNNSNDAGNRTNRSGKGLGKTIFTIGLNSNNSSLFDSFLTRLASEGHYTKANNSSAMENAFNSIFTSITTMDTDVDIRVKYDANKFEVIDAQGGKLGGSGTNAYIEWKDIIDETTGKFVIEGIKFRNIVADAGEPQLTVQGYKDGVTTDLEAAEIKKVGN</sequence>
<dbReference type="InterPro" id="IPR049319">
    <property type="entry name" value="GBS104-like_Ig"/>
</dbReference>
<dbReference type="InterPro" id="IPR036465">
    <property type="entry name" value="vWFA_dom_sf"/>
</dbReference>
<dbReference type="SUPFAM" id="SSF53300">
    <property type="entry name" value="vWA-like"/>
    <property type="match status" value="2"/>
</dbReference>
<feature type="signal peptide" evidence="2">
    <location>
        <begin position="1"/>
        <end position="38"/>
    </location>
</feature>
<feature type="compositionally biased region" description="Low complexity" evidence="1">
    <location>
        <begin position="803"/>
        <end position="817"/>
    </location>
</feature>
<reference evidence="4" key="1">
    <citation type="submission" date="2019-11" db="EMBL/GenBank/DDBJ databases">
        <authorList>
            <person name="Feng L."/>
        </authorList>
    </citation>
    <scope>NUCLEOTIDE SEQUENCE</scope>
    <source>
        <strain evidence="4">CramosumLFYP8</strain>
    </source>
</reference>
<feature type="domain" description="VWFA" evidence="3">
    <location>
        <begin position="87"/>
        <end position="343"/>
    </location>
</feature>
<evidence type="ECO:0000313" key="4">
    <source>
        <dbReference type="EMBL" id="VYT58298.1"/>
    </source>
</evidence>
<dbReference type="Pfam" id="PF13519">
    <property type="entry name" value="VWA_2"/>
    <property type="match status" value="1"/>
</dbReference>
<evidence type="ECO:0000256" key="1">
    <source>
        <dbReference type="SAM" id="MobiDB-lite"/>
    </source>
</evidence>
<feature type="region of interest" description="Disordered" evidence="1">
    <location>
        <begin position="795"/>
        <end position="820"/>
    </location>
</feature>
<proteinExistence type="predicted"/>
<dbReference type="InterPro" id="IPR051266">
    <property type="entry name" value="CLCR"/>
</dbReference>
<dbReference type="SMART" id="SM00327">
    <property type="entry name" value="VWA"/>
    <property type="match status" value="2"/>
</dbReference>
<evidence type="ECO:0000256" key="2">
    <source>
        <dbReference type="SAM" id="SignalP"/>
    </source>
</evidence>
<dbReference type="RefSeq" id="WP_156635032.1">
    <property type="nucleotide sequence ID" value="NZ_CACRTL010000003.1"/>
</dbReference>
<dbReference type="Pfam" id="PF21426">
    <property type="entry name" value="GBS104-like_Ig"/>
    <property type="match status" value="1"/>
</dbReference>